<evidence type="ECO:0000313" key="3">
    <source>
        <dbReference type="Proteomes" id="UP000245629"/>
    </source>
</evidence>
<dbReference type="KEGG" id="azz:DEW08_14360"/>
<evidence type="ECO:0000256" key="1">
    <source>
        <dbReference type="SAM" id="MobiDB-lite"/>
    </source>
</evidence>
<protein>
    <submittedName>
        <fullName evidence="2">Uncharacterized protein</fullName>
    </submittedName>
</protein>
<dbReference type="AlphaFoldDB" id="A0A2S2CRU5"/>
<evidence type="ECO:0000313" key="2">
    <source>
        <dbReference type="EMBL" id="AWK87243.1"/>
    </source>
</evidence>
<name>A0A2S2CRU5_9PROT</name>
<proteinExistence type="predicted"/>
<keyword evidence="3" id="KW-1185">Reference proteome</keyword>
<gene>
    <name evidence="2" type="ORF">DEW08_14360</name>
</gene>
<dbReference type="Proteomes" id="UP000245629">
    <property type="component" value="Chromosome 2"/>
</dbReference>
<sequence length="81" mass="8589">MVGAWELQQSGVRHDAPVPSGERPSWQSGVRADKIVVDDLAGIGPHTIMKAAVKASSDRGPLPEEQDVEGVFRALAQSGKI</sequence>
<organism evidence="2 3">
    <name type="scientific">Azospirillum thermophilum</name>
    <dbReference type="NCBI Taxonomy" id="2202148"/>
    <lineage>
        <taxon>Bacteria</taxon>
        <taxon>Pseudomonadati</taxon>
        <taxon>Pseudomonadota</taxon>
        <taxon>Alphaproteobacteria</taxon>
        <taxon>Rhodospirillales</taxon>
        <taxon>Azospirillaceae</taxon>
        <taxon>Azospirillum</taxon>
    </lineage>
</organism>
<feature type="region of interest" description="Disordered" evidence="1">
    <location>
        <begin position="1"/>
        <end position="27"/>
    </location>
</feature>
<accession>A0A2S2CRU5</accession>
<dbReference type="RefSeq" id="WP_109328171.1">
    <property type="nucleotide sequence ID" value="NZ_CP029353.1"/>
</dbReference>
<reference evidence="3" key="1">
    <citation type="submission" date="2018-05" db="EMBL/GenBank/DDBJ databases">
        <title>Azospirillum thermophila sp. nov., a novel isolated from hot spring.</title>
        <authorList>
            <person name="Zhao Z."/>
        </authorList>
    </citation>
    <scope>NUCLEOTIDE SEQUENCE [LARGE SCALE GENOMIC DNA]</scope>
    <source>
        <strain evidence="3">CFH 70021</strain>
    </source>
</reference>
<dbReference type="EMBL" id="CP029353">
    <property type="protein sequence ID" value="AWK87243.1"/>
    <property type="molecule type" value="Genomic_DNA"/>
</dbReference>